<evidence type="ECO:0000256" key="1">
    <source>
        <dbReference type="ARBA" id="ARBA00011073"/>
    </source>
</evidence>
<evidence type="ECO:0000256" key="7">
    <source>
        <dbReference type="RuleBase" id="RU003355"/>
    </source>
</evidence>
<keyword evidence="4 6" id="KW-0720">Serine protease</keyword>
<sequence>MHRYGKRSGKTSASIGAAAIVLTATLVSGGGASAVGLSAPADRTPTGRPETGEAHDKVTLVTGDRVRVDRLSKGRVTAVSVEPGPGREGMVFTQWRSGASVSVVPADALGLLDQGVLDARLFDVTGLLRAGYDDRSRPTVPLIVQSDDPGVLRRGPGRELPSIGARALLEPKSTTGEFWQSVTTGSSQTRVAAPGITRIWLDGRVAADLDLSVPQIGAPSAWQAGYSGQGVRTAVLDTGIDPTHPDLVDAVTQSADFTDNVKGVRDGNGHGTHVASIVTGGSSTTSGSYKGVAPDSTLLVGKVLDDEGFGSESRIIAGMQWATDNGARVVNMSLGSGPGNGKDPMSLAVDRLTATTGALFVVAAGNDGPIGGKVSAPGAATAALTVGAIDRDGSVAPFSSTGPRLGDQALKPELTAPGVAIAAARAAGTHAGTPVGDSHTRLSGTSMATPHVAGAAALLAQQHPTWRADRLKAALIGTAEPTPDTDVFAQGAGRVEVTRAVTQNVFAEQSTLSLFSKWPHTSPVVHPLTYRNDGDTPESLDLRVEGTSAITLDSTHVTVPAHGTVDVTVTFTASGTGQAPLGAILLATGTNGRTVRVPISAHAESEMYDVTLDVRDRNGGLPQTSAVRLVDLRSGESFRPTRAGDSLVVRVPKGRYGVDAMIRTPAGTDAASWTVAGTPEVTVARNVSLALDARAGKPVTVDLDNSTVGLRVRRLAVAQTIAGVPQEGEITATDPKTLLYAVPTEKVTSRSYSLVMREFRSDARTAYNLTLLHEGGIPKDPSYRVRTRDLAEVRTRIHGDNRSVSGSLSRMSELDESGLGSGWFHDVAIPGTTTEYFSAGPRMTWSGYLQSDAGDETGPVTRYAPGRRTVETWNAPAFSPIVASTRCGDAIHAELHPFSASAPGHTGSATAGPWTGRVTLLRDDLEVSSSDTPSSAELGGLLSGPARYTMRLEGRRDKAVTATRVRAEWTFVSSRPTEQECVKEVAPLFATRLDGDFGTDDLLPRDHPSVLRMTVEGTNAADVRASTIEASFDEGTTWRRLTSMPVGGGRFVAVLPPPGTGGDFVALRTTTHDSAGNTMTQIIERAYALSPRPGGRSGF</sequence>
<dbReference type="PROSITE" id="PS00138">
    <property type="entry name" value="SUBTILASE_SER"/>
    <property type="match status" value="1"/>
</dbReference>
<dbReference type="InterPro" id="IPR023827">
    <property type="entry name" value="Peptidase_S8_Asp-AS"/>
</dbReference>
<feature type="domain" description="Peptidase S8/S53" evidence="9">
    <location>
        <begin position="228"/>
        <end position="493"/>
    </location>
</feature>
<dbReference type="Gene3D" id="3.40.50.200">
    <property type="entry name" value="Peptidase S8/S53 domain"/>
    <property type="match status" value="1"/>
</dbReference>
<dbReference type="PROSITE" id="PS00137">
    <property type="entry name" value="SUBTILASE_HIS"/>
    <property type="match status" value="1"/>
</dbReference>
<dbReference type="EMBL" id="BIFH01000022">
    <property type="protein sequence ID" value="GCD96834.1"/>
    <property type="molecule type" value="Genomic_DNA"/>
</dbReference>
<feature type="active site" description="Charge relay system" evidence="5 6">
    <location>
        <position position="446"/>
    </location>
</feature>
<dbReference type="Proteomes" id="UP000286931">
    <property type="component" value="Unassembled WGS sequence"/>
</dbReference>
<dbReference type="PROSITE" id="PS00136">
    <property type="entry name" value="SUBTILASE_ASP"/>
    <property type="match status" value="1"/>
</dbReference>
<protein>
    <submittedName>
        <fullName evidence="10">Serine protease</fullName>
    </submittedName>
</protein>
<evidence type="ECO:0000256" key="3">
    <source>
        <dbReference type="ARBA" id="ARBA00022801"/>
    </source>
</evidence>
<evidence type="ECO:0000259" key="9">
    <source>
        <dbReference type="Pfam" id="PF00082"/>
    </source>
</evidence>
<organism evidence="10 11">
    <name type="scientific">Embleya hyalina</name>
    <dbReference type="NCBI Taxonomy" id="516124"/>
    <lineage>
        <taxon>Bacteria</taxon>
        <taxon>Bacillati</taxon>
        <taxon>Actinomycetota</taxon>
        <taxon>Actinomycetes</taxon>
        <taxon>Kitasatosporales</taxon>
        <taxon>Streptomycetaceae</taxon>
        <taxon>Embleya</taxon>
    </lineage>
</organism>
<dbReference type="PANTHER" id="PTHR43806">
    <property type="entry name" value="PEPTIDASE S8"/>
    <property type="match status" value="1"/>
</dbReference>
<dbReference type="InterPro" id="IPR015500">
    <property type="entry name" value="Peptidase_S8_subtilisin-rel"/>
</dbReference>
<dbReference type="PROSITE" id="PS51892">
    <property type="entry name" value="SUBTILASE"/>
    <property type="match status" value="1"/>
</dbReference>
<keyword evidence="3 6" id="KW-0378">Hydrolase</keyword>
<reference evidence="10 11" key="1">
    <citation type="submission" date="2018-12" db="EMBL/GenBank/DDBJ databases">
        <title>Draft genome sequence of Embleya hyalina NBRC 13850T.</title>
        <authorList>
            <person name="Komaki H."/>
            <person name="Hosoyama A."/>
            <person name="Kimura A."/>
            <person name="Ichikawa N."/>
            <person name="Tamura T."/>
        </authorList>
    </citation>
    <scope>NUCLEOTIDE SEQUENCE [LARGE SCALE GENOMIC DNA]</scope>
    <source>
        <strain evidence="10 11">NBRC 13850</strain>
    </source>
</reference>
<dbReference type="Pfam" id="PF00082">
    <property type="entry name" value="Peptidase_S8"/>
    <property type="match status" value="1"/>
</dbReference>
<name>A0A401YQE5_9ACTN</name>
<proteinExistence type="inferred from homology"/>
<dbReference type="InterPro" id="IPR000209">
    <property type="entry name" value="Peptidase_S8/S53_dom"/>
</dbReference>
<comment type="similarity">
    <text evidence="1 6 7">Belongs to the peptidase S8 family.</text>
</comment>
<dbReference type="InterPro" id="IPR050131">
    <property type="entry name" value="Peptidase_S8_subtilisin-like"/>
</dbReference>
<dbReference type="GO" id="GO:0004252">
    <property type="term" value="F:serine-type endopeptidase activity"/>
    <property type="evidence" value="ECO:0007669"/>
    <property type="project" value="UniProtKB-UniRule"/>
</dbReference>
<evidence type="ECO:0000256" key="6">
    <source>
        <dbReference type="PROSITE-ProRule" id="PRU01240"/>
    </source>
</evidence>
<feature type="region of interest" description="Disordered" evidence="8">
    <location>
        <begin position="34"/>
        <end position="53"/>
    </location>
</feature>
<feature type="active site" description="Charge relay system" evidence="5 6">
    <location>
        <position position="237"/>
    </location>
</feature>
<dbReference type="InterPro" id="IPR023828">
    <property type="entry name" value="Peptidase_S8_Ser-AS"/>
</dbReference>
<evidence type="ECO:0000313" key="10">
    <source>
        <dbReference type="EMBL" id="GCD96834.1"/>
    </source>
</evidence>
<dbReference type="InterPro" id="IPR022398">
    <property type="entry name" value="Peptidase_S8_His-AS"/>
</dbReference>
<evidence type="ECO:0000256" key="2">
    <source>
        <dbReference type="ARBA" id="ARBA00022670"/>
    </source>
</evidence>
<keyword evidence="11" id="KW-1185">Reference proteome</keyword>
<evidence type="ECO:0000256" key="4">
    <source>
        <dbReference type="ARBA" id="ARBA00022825"/>
    </source>
</evidence>
<gene>
    <name evidence="10" type="ORF">EHYA_04521</name>
</gene>
<dbReference type="InterPro" id="IPR036852">
    <property type="entry name" value="Peptidase_S8/S53_dom_sf"/>
</dbReference>
<evidence type="ECO:0000256" key="5">
    <source>
        <dbReference type="PIRSR" id="PIRSR615500-1"/>
    </source>
</evidence>
<dbReference type="RefSeq" id="WP_126638868.1">
    <property type="nucleotide sequence ID" value="NZ_BIFH01000022.1"/>
</dbReference>
<comment type="caution">
    <text evidence="10">The sequence shown here is derived from an EMBL/GenBank/DDBJ whole genome shotgun (WGS) entry which is preliminary data.</text>
</comment>
<feature type="active site" description="Charge relay system" evidence="5 6">
    <location>
        <position position="270"/>
    </location>
</feature>
<dbReference type="AlphaFoldDB" id="A0A401YQE5"/>
<keyword evidence="2 6" id="KW-0645">Protease</keyword>
<evidence type="ECO:0000256" key="8">
    <source>
        <dbReference type="SAM" id="MobiDB-lite"/>
    </source>
</evidence>
<dbReference type="PRINTS" id="PR00723">
    <property type="entry name" value="SUBTILISIN"/>
</dbReference>
<dbReference type="OrthoDB" id="614750at2"/>
<accession>A0A401YQE5</accession>
<dbReference type="SUPFAM" id="SSF52743">
    <property type="entry name" value="Subtilisin-like"/>
    <property type="match status" value="1"/>
</dbReference>
<dbReference type="PANTHER" id="PTHR43806:SF65">
    <property type="entry name" value="SERINE PROTEASE APRX"/>
    <property type="match status" value="1"/>
</dbReference>
<dbReference type="GO" id="GO:0006508">
    <property type="term" value="P:proteolysis"/>
    <property type="evidence" value="ECO:0007669"/>
    <property type="project" value="UniProtKB-KW"/>
</dbReference>
<evidence type="ECO:0000313" key="11">
    <source>
        <dbReference type="Proteomes" id="UP000286931"/>
    </source>
</evidence>